<proteinExistence type="predicted"/>
<evidence type="ECO:0008006" key="4">
    <source>
        <dbReference type="Google" id="ProtNLM"/>
    </source>
</evidence>
<protein>
    <recommendedName>
        <fullName evidence="4">Secreted protein</fullName>
    </recommendedName>
</protein>
<feature type="signal peptide" evidence="1">
    <location>
        <begin position="1"/>
        <end position="29"/>
    </location>
</feature>
<evidence type="ECO:0000256" key="1">
    <source>
        <dbReference type="SAM" id="SignalP"/>
    </source>
</evidence>
<dbReference type="AlphaFoldDB" id="A0A8K0UUD2"/>
<organism evidence="2 3">
    <name type="scientific">Cristinia sonorae</name>
    <dbReference type="NCBI Taxonomy" id="1940300"/>
    <lineage>
        <taxon>Eukaryota</taxon>
        <taxon>Fungi</taxon>
        <taxon>Dikarya</taxon>
        <taxon>Basidiomycota</taxon>
        <taxon>Agaricomycotina</taxon>
        <taxon>Agaricomycetes</taxon>
        <taxon>Agaricomycetidae</taxon>
        <taxon>Agaricales</taxon>
        <taxon>Pleurotineae</taxon>
        <taxon>Stephanosporaceae</taxon>
        <taxon>Cristinia</taxon>
    </lineage>
</organism>
<name>A0A8K0UUD2_9AGAR</name>
<sequence>MRASWKGRLWTIGILQLLENCSLLSASSASNDKTVQEVAYLTIHHTILGLSRSAVRPRRSCPFSNYDISPYYTTRDSYRAKISHSLRRTAKHSVRMGSQPPLALCTEDWIGINNPIAMHAQSGQ</sequence>
<accession>A0A8K0UUD2</accession>
<gene>
    <name evidence="2" type="ORF">BXZ70DRAFT_598233</name>
</gene>
<evidence type="ECO:0000313" key="2">
    <source>
        <dbReference type="EMBL" id="KAH8104602.1"/>
    </source>
</evidence>
<dbReference type="EMBL" id="JAEVFJ010000005">
    <property type="protein sequence ID" value="KAH8104602.1"/>
    <property type="molecule type" value="Genomic_DNA"/>
</dbReference>
<dbReference type="Proteomes" id="UP000813824">
    <property type="component" value="Unassembled WGS sequence"/>
</dbReference>
<feature type="chain" id="PRO_5035452421" description="Secreted protein" evidence="1">
    <location>
        <begin position="30"/>
        <end position="124"/>
    </location>
</feature>
<reference evidence="2" key="1">
    <citation type="journal article" date="2021" name="New Phytol.">
        <title>Evolutionary innovations through gain and loss of genes in the ectomycorrhizal Boletales.</title>
        <authorList>
            <person name="Wu G."/>
            <person name="Miyauchi S."/>
            <person name="Morin E."/>
            <person name="Kuo A."/>
            <person name="Drula E."/>
            <person name="Varga T."/>
            <person name="Kohler A."/>
            <person name="Feng B."/>
            <person name="Cao Y."/>
            <person name="Lipzen A."/>
            <person name="Daum C."/>
            <person name="Hundley H."/>
            <person name="Pangilinan J."/>
            <person name="Johnson J."/>
            <person name="Barry K."/>
            <person name="LaButti K."/>
            <person name="Ng V."/>
            <person name="Ahrendt S."/>
            <person name="Min B."/>
            <person name="Choi I.G."/>
            <person name="Park H."/>
            <person name="Plett J.M."/>
            <person name="Magnuson J."/>
            <person name="Spatafora J.W."/>
            <person name="Nagy L.G."/>
            <person name="Henrissat B."/>
            <person name="Grigoriev I.V."/>
            <person name="Yang Z.L."/>
            <person name="Xu J."/>
            <person name="Martin F.M."/>
        </authorList>
    </citation>
    <scope>NUCLEOTIDE SEQUENCE</scope>
    <source>
        <strain evidence="2">KKN 215</strain>
    </source>
</reference>
<keyword evidence="3" id="KW-1185">Reference proteome</keyword>
<keyword evidence="1" id="KW-0732">Signal</keyword>
<evidence type="ECO:0000313" key="3">
    <source>
        <dbReference type="Proteomes" id="UP000813824"/>
    </source>
</evidence>
<comment type="caution">
    <text evidence="2">The sequence shown here is derived from an EMBL/GenBank/DDBJ whole genome shotgun (WGS) entry which is preliminary data.</text>
</comment>